<comment type="caution">
    <text evidence="1">The sequence shown here is derived from an EMBL/GenBank/DDBJ whole genome shotgun (WGS) entry which is preliminary data.</text>
</comment>
<gene>
    <name evidence="1" type="ORF">PVAP13_5NG192200</name>
</gene>
<dbReference type="OrthoDB" id="713594at2759"/>
<evidence type="ECO:0000313" key="2">
    <source>
        <dbReference type="Proteomes" id="UP000823388"/>
    </source>
</evidence>
<reference evidence="1" key="1">
    <citation type="submission" date="2020-05" db="EMBL/GenBank/DDBJ databases">
        <title>WGS assembly of Panicum virgatum.</title>
        <authorList>
            <person name="Lovell J.T."/>
            <person name="Jenkins J."/>
            <person name="Shu S."/>
            <person name="Juenger T.E."/>
            <person name="Schmutz J."/>
        </authorList>
    </citation>
    <scope>NUCLEOTIDE SEQUENCE</scope>
    <source>
        <strain evidence="1">AP13</strain>
    </source>
</reference>
<proteinExistence type="predicted"/>
<protein>
    <submittedName>
        <fullName evidence="1">Uncharacterized protein</fullName>
    </submittedName>
</protein>
<dbReference type="EMBL" id="CM029046">
    <property type="protein sequence ID" value="KAG2588051.1"/>
    <property type="molecule type" value="Genomic_DNA"/>
</dbReference>
<name>A0A8T0RNZ6_PANVG</name>
<keyword evidence="2" id="KW-1185">Reference proteome</keyword>
<organism evidence="1 2">
    <name type="scientific">Panicum virgatum</name>
    <name type="common">Blackwell switchgrass</name>
    <dbReference type="NCBI Taxonomy" id="38727"/>
    <lineage>
        <taxon>Eukaryota</taxon>
        <taxon>Viridiplantae</taxon>
        <taxon>Streptophyta</taxon>
        <taxon>Embryophyta</taxon>
        <taxon>Tracheophyta</taxon>
        <taxon>Spermatophyta</taxon>
        <taxon>Magnoliopsida</taxon>
        <taxon>Liliopsida</taxon>
        <taxon>Poales</taxon>
        <taxon>Poaceae</taxon>
        <taxon>PACMAD clade</taxon>
        <taxon>Panicoideae</taxon>
        <taxon>Panicodae</taxon>
        <taxon>Paniceae</taxon>
        <taxon>Panicinae</taxon>
        <taxon>Panicum</taxon>
        <taxon>Panicum sect. Hiantes</taxon>
    </lineage>
</organism>
<dbReference type="AlphaFoldDB" id="A0A8T0RNZ6"/>
<accession>A0A8T0RNZ6</accession>
<sequence length="156" mass="17543">MDEDAVRRVFEGSCGSFYAITAVRRCRHREERTLGFLERIKSRAEWLFGWYGAAPADVEAAADGGDLRTNLPIMPAHLAHDRVVGSLPKAELIGDLVLTSCSARLHWTGERSSQQGHPNPSPAAHCFTRARMPYRILCGMSSRRPRRELACFRCSW</sequence>
<dbReference type="Proteomes" id="UP000823388">
    <property type="component" value="Chromosome 5N"/>
</dbReference>
<evidence type="ECO:0000313" key="1">
    <source>
        <dbReference type="EMBL" id="KAG2588051.1"/>
    </source>
</evidence>